<keyword evidence="2" id="KW-1185">Reference proteome</keyword>
<sequence>MKGKHLRQKIDEAHASQVGALGTNCMTRILVDLRGVHTNRIRNFASLQRQHGGHGHPIKCVLITGTLGSIKALSPVAGAFALKLHDPSSKPIQGISDFPIHHYI</sequence>
<comment type="caution">
    <text evidence="1">The sequence shown here is derived from an EMBL/GenBank/DDBJ whole genome shotgun (WGS) entry which is preliminary data.</text>
</comment>
<dbReference type="EMBL" id="JAYMYQ010000006">
    <property type="protein sequence ID" value="KAK7323198.1"/>
    <property type="molecule type" value="Genomic_DNA"/>
</dbReference>
<protein>
    <submittedName>
        <fullName evidence="1">Uncharacterized protein</fullName>
    </submittedName>
</protein>
<reference evidence="1 2" key="1">
    <citation type="submission" date="2024-01" db="EMBL/GenBank/DDBJ databases">
        <title>The genomes of 5 underutilized Papilionoideae crops provide insights into root nodulation and disease resistanc.</title>
        <authorList>
            <person name="Jiang F."/>
        </authorList>
    </citation>
    <scope>NUCLEOTIDE SEQUENCE [LARGE SCALE GENOMIC DNA]</scope>
    <source>
        <strain evidence="1">LVBAO_FW01</strain>
        <tissue evidence="1">Leaves</tissue>
    </source>
</reference>
<organism evidence="1 2">
    <name type="scientific">Canavalia gladiata</name>
    <name type="common">Sword bean</name>
    <name type="synonym">Dolichos gladiatus</name>
    <dbReference type="NCBI Taxonomy" id="3824"/>
    <lineage>
        <taxon>Eukaryota</taxon>
        <taxon>Viridiplantae</taxon>
        <taxon>Streptophyta</taxon>
        <taxon>Embryophyta</taxon>
        <taxon>Tracheophyta</taxon>
        <taxon>Spermatophyta</taxon>
        <taxon>Magnoliopsida</taxon>
        <taxon>eudicotyledons</taxon>
        <taxon>Gunneridae</taxon>
        <taxon>Pentapetalae</taxon>
        <taxon>rosids</taxon>
        <taxon>fabids</taxon>
        <taxon>Fabales</taxon>
        <taxon>Fabaceae</taxon>
        <taxon>Papilionoideae</taxon>
        <taxon>50 kb inversion clade</taxon>
        <taxon>NPAAA clade</taxon>
        <taxon>indigoferoid/millettioid clade</taxon>
        <taxon>Phaseoleae</taxon>
        <taxon>Canavalia</taxon>
    </lineage>
</organism>
<evidence type="ECO:0000313" key="1">
    <source>
        <dbReference type="EMBL" id="KAK7323198.1"/>
    </source>
</evidence>
<evidence type="ECO:0000313" key="2">
    <source>
        <dbReference type="Proteomes" id="UP001367508"/>
    </source>
</evidence>
<accession>A0AAN9KXG0</accession>
<dbReference type="Proteomes" id="UP001367508">
    <property type="component" value="Unassembled WGS sequence"/>
</dbReference>
<dbReference type="AlphaFoldDB" id="A0AAN9KXG0"/>
<name>A0AAN9KXG0_CANGL</name>
<proteinExistence type="predicted"/>
<gene>
    <name evidence="1" type="ORF">VNO77_26662</name>
</gene>